<feature type="transmembrane region" description="Helical" evidence="1">
    <location>
        <begin position="167"/>
        <end position="189"/>
    </location>
</feature>
<evidence type="ECO:0000256" key="1">
    <source>
        <dbReference type="SAM" id="Phobius"/>
    </source>
</evidence>
<dbReference type="EMBL" id="BRYA01000332">
    <property type="protein sequence ID" value="GMI47161.1"/>
    <property type="molecule type" value="Genomic_DNA"/>
</dbReference>
<feature type="transmembrane region" description="Helical" evidence="1">
    <location>
        <begin position="140"/>
        <end position="160"/>
    </location>
</feature>
<dbReference type="AlphaFoldDB" id="A0A9W7GK05"/>
<gene>
    <name evidence="2" type="ORF">TrCOL_g9879</name>
</gene>
<comment type="caution">
    <text evidence="2">The sequence shown here is derived from an EMBL/GenBank/DDBJ whole genome shotgun (WGS) entry which is preliminary data.</text>
</comment>
<evidence type="ECO:0000313" key="2">
    <source>
        <dbReference type="EMBL" id="GMI47161.1"/>
    </source>
</evidence>
<keyword evidence="1" id="KW-0472">Membrane</keyword>
<dbReference type="Proteomes" id="UP001165065">
    <property type="component" value="Unassembled WGS sequence"/>
</dbReference>
<accession>A0A9W7GK05</accession>
<keyword evidence="3" id="KW-1185">Reference proteome</keyword>
<sequence>MAEPPRSNVVPMRRDSKVVQRVALPDLQPFVTDGLCMGDKYLGKEKAANLHWWFRGRRGKAAIACNIISQILAVLGIFRLIDERFCFLIVPFTMDFVVVTISTSSAALFPRVVKAFDTVILLSTGLFAFGMMGLCLQDHRIGGVVGGFLGFTLVAISDAFPYRMRKYGVRVTATILFIILCLLLLAILTDSIPDWTDVKISFAGLAYSSTELCIMSLAQTCMFMFHFCWVAYRSPHCLVLMVSKVTTVRISSTEPRKSHKIHESGQISHPEPFGVAMAQVRTGDVEAEMISQAHLKFRKASLVEVKRSRDNKVTPQQGKESP</sequence>
<keyword evidence="1" id="KW-0812">Transmembrane</keyword>
<keyword evidence="1" id="KW-1133">Transmembrane helix</keyword>
<protein>
    <submittedName>
        <fullName evidence="2">Uncharacterized protein</fullName>
    </submittedName>
</protein>
<reference evidence="3" key="1">
    <citation type="journal article" date="2023" name="Commun. Biol.">
        <title>Genome analysis of Parmales, the sister group of diatoms, reveals the evolutionary specialization of diatoms from phago-mixotrophs to photoautotrophs.</title>
        <authorList>
            <person name="Ban H."/>
            <person name="Sato S."/>
            <person name="Yoshikawa S."/>
            <person name="Yamada K."/>
            <person name="Nakamura Y."/>
            <person name="Ichinomiya M."/>
            <person name="Sato N."/>
            <person name="Blanc-Mathieu R."/>
            <person name="Endo H."/>
            <person name="Kuwata A."/>
            <person name="Ogata H."/>
        </authorList>
    </citation>
    <scope>NUCLEOTIDE SEQUENCE [LARGE SCALE GENOMIC DNA]</scope>
</reference>
<organism evidence="2 3">
    <name type="scientific">Triparma columacea</name>
    <dbReference type="NCBI Taxonomy" id="722753"/>
    <lineage>
        <taxon>Eukaryota</taxon>
        <taxon>Sar</taxon>
        <taxon>Stramenopiles</taxon>
        <taxon>Ochrophyta</taxon>
        <taxon>Bolidophyceae</taxon>
        <taxon>Parmales</taxon>
        <taxon>Triparmaceae</taxon>
        <taxon>Triparma</taxon>
    </lineage>
</organism>
<feature type="transmembrane region" description="Helical" evidence="1">
    <location>
        <begin position="87"/>
        <end position="109"/>
    </location>
</feature>
<feature type="transmembrane region" description="Helical" evidence="1">
    <location>
        <begin position="116"/>
        <end position="134"/>
    </location>
</feature>
<proteinExistence type="predicted"/>
<feature type="transmembrane region" description="Helical" evidence="1">
    <location>
        <begin position="209"/>
        <end position="232"/>
    </location>
</feature>
<feature type="transmembrane region" description="Helical" evidence="1">
    <location>
        <begin position="61"/>
        <end position="81"/>
    </location>
</feature>
<name>A0A9W7GK05_9STRA</name>
<evidence type="ECO:0000313" key="3">
    <source>
        <dbReference type="Proteomes" id="UP001165065"/>
    </source>
</evidence>